<evidence type="ECO:0000256" key="6">
    <source>
        <dbReference type="ARBA" id="ARBA00022692"/>
    </source>
</evidence>
<keyword evidence="4" id="KW-1003">Cell membrane</keyword>
<sequence>MNPAVANLFDDLLQALTHLAVVFPAALVASAVHEYTRARTAVKLGDPTPEDTERMTANPFSHVEYIGFLLMVLYHIGWSRPVPVNYNRLGWRKAIRINATAFVASIIVAAVCLGMYHIYNLTPASWFGRFFRASMEINMGLAI</sequence>
<evidence type="ECO:0000256" key="8">
    <source>
        <dbReference type="ARBA" id="ARBA00022801"/>
    </source>
</evidence>
<keyword evidence="10 13" id="KW-1133">Transmembrane helix</keyword>
<feature type="non-terminal residue" evidence="14">
    <location>
        <position position="143"/>
    </location>
</feature>
<dbReference type="InterPro" id="IPR052348">
    <property type="entry name" value="Metallopeptidase_M50B"/>
</dbReference>
<comment type="similarity">
    <text evidence="3">Belongs to the peptidase M50B family.</text>
</comment>
<accession>X0VA90</accession>
<reference evidence="14" key="1">
    <citation type="journal article" date="2014" name="Front. Microbiol.">
        <title>High frequency of phylogenetically diverse reductive dehalogenase-homologous genes in deep subseafloor sedimentary metagenomes.</title>
        <authorList>
            <person name="Kawai M."/>
            <person name="Futagami T."/>
            <person name="Toyoda A."/>
            <person name="Takaki Y."/>
            <person name="Nishi S."/>
            <person name="Hori S."/>
            <person name="Arai W."/>
            <person name="Tsubouchi T."/>
            <person name="Morono Y."/>
            <person name="Uchiyama I."/>
            <person name="Ito T."/>
            <person name="Fujiyama A."/>
            <person name="Inagaki F."/>
            <person name="Takami H."/>
        </authorList>
    </citation>
    <scope>NUCLEOTIDE SEQUENCE</scope>
    <source>
        <strain evidence="14">Expedition CK06-06</strain>
    </source>
</reference>
<keyword evidence="6 13" id="KW-0812">Transmembrane</keyword>
<evidence type="ECO:0000256" key="9">
    <source>
        <dbReference type="ARBA" id="ARBA00022833"/>
    </source>
</evidence>
<evidence type="ECO:0000256" key="1">
    <source>
        <dbReference type="ARBA" id="ARBA00001947"/>
    </source>
</evidence>
<dbReference type="GO" id="GO:0008237">
    <property type="term" value="F:metallopeptidase activity"/>
    <property type="evidence" value="ECO:0007669"/>
    <property type="project" value="UniProtKB-KW"/>
</dbReference>
<proteinExistence type="inferred from homology"/>
<dbReference type="PANTHER" id="PTHR35864">
    <property type="entry name" value="ZINC METALLOPROTEASE MJ0611-RELATED"/>
    <property type="match status" value="1"/>
</dbReference>
<gene>
    <name evidence="14" type="ORF">S01H1_46625</name>
</gene>
<evidence type="ECO:0000256" key="7">
    <source>
        <dbReference type="ARBA" id="ARBA00022723"/>
    </source>
</evidence>
<dbReference type="GO" id="GO:0046872">
    <property type="term" value="F:metal ion binding"/>
    <property type="evidence" value="ECO:0007669"/>
    <property type="project" value="UniProtKB-KW"/>
</dbReference>
<dbReference type="InterPro" id="IPR044537">
    <property type="entry name" value="Rip2-like"/>
</dbReference>
<keyword evidence="9" id="KW-0862">Zinc</keyword>
<evidence type="ECO:0000256" key="11">
    <source>
        <dbReference type="ARBA" id="ARBA00023049"/>
    </source>
</evidence>
<evidence type="ECO:0000256" key="13">
    <source>
        <dbReference type="SAM" id="Phobius"/>
    </source>
</evidence>
<feature type="transmembrane region" description="Helical" evidence="13">
    <location>
        <begin position="97"/>
        <end position="119"/>
    </location>
</feature>
<dbReference type="PANTHER" id="PTHR35864:SF1">
    <property type="entry name" value="ZINC METALLOPROTEASE YWHC-RELATED"/>
    <property type="match status" value="1"/>
</dbReference>
<dbReference type="GO" id="GO:0005886">
    <property type="term" value="C:plasma membrane"/>
    <property type="evidence" value="ECO:0007669"/>
    <property type="project" value="UniProtKB-SubCell"/>
</dbReference>
<evidence type="ECO:0000256" key="10">
    <source>
        <dbReference type="ARBA" id="ARBA00022989"/>
    </source>
</evidence>
<comment type="subcellular location">
    <subcellularLocation>
        <location evidence="2">Cell membrane</location>
        <topology evidence="2">Multi-pass membrane protein</topology>
    </subcellularLocation>
</comment>
<keyword evidence="12 13" id="KW-0472">Membrane</keyword>
<evidence type="ECO:0000256" key="12">
    <source>
        <dbReference type="ARBA" id="ARBA00023136"/>
    </source>
</evidence>
<keyword evidence="7" id="KW-0479">Metal-binding</keyword>
<comment type="cofactor">
    <cofactor evidence="1">
        <name>Zn(2+)</name>
        <dbReference type="ChEBI" id="CHEBI:29105"/>
    </cofactor>
</comment>
<keyword evidence="5" id="KW-0645">Protease</keyword>
<comment type="caution">
    <text evidence="14">The sequence shown here is derived from an EMBL/GenBank/DDBJ whole genome shotgun (WGS) entry which is preliminary data.</text>
</comment>
<protein>
    <submittedName>
        <fullName evidence="14">Uncharacterized protein</fullName>
    </submittedName>
</protein>
<evidence type="ECO:0000256" key="4">
    <source>
        <dbReference type="ARBA" id="ARBA00022475"/>
    </source>
</evidence>
<evidence type="ECO:0000256" key="5">
    <source>
        <dbReference type="ARBA" id="ARBA00022670"/>
    </source>
</evidence>
<evidence type="ECO:0000313" key="14">
    <source>
        <dbReference type="EMBL" id="GAG09413.1"/>
    </source>
</evidence>
<evidence type="ECO:0000256" key="3">
    <source>
        <dbReference type="ARBA" id="ARBA00007931"/>
    </source>
</evidence>
<name>X0VA90_9ZZZZ</name>
<dbReference type="CDD" id="cd06158">
    <property type="entry name" value="S2P-M50_like_1"/>
    <property type="match status" value="1"/>
</dbReference>
<organism evidence="14">
    <name type="scientific">marine sediment metagenome</name>
    <dbReference type="NCBI Taxonomy" id="412755"/>
    <lineage>
        <taxon>unclassified sequences</taxon>
        <taxon>metagenomes</taxon>
        <taxon>ecological metagenomes</taxon>
    </lineage>
</organism>
<evidence type="ECO:0000256" key="2">
    <source>
        <dbReference type="ARBA" id="ARBA00004651"/>
    </source>
</evidence>
<feature type="transmembrane region" description="Helical" evidence="13">
    <location>
        <begin position="12"/>
        <end position="32"/>
    </location>
</feature>
<dbReference type="EMBL" id="BARS01029860">
    <property type="protein sequence ID" value="GAG09413.1"/>
    <property type="molecule type" value="Genomic_DNA"/>
</dbReference>
<keyword evidence="8" id="KW-0378">Hydrolase</keyword>
<keyword evidence="11" id="KW-0482">Metalloprotease</keyword>
<dbReference type="GO" id="GO:0006508">
    <property type="term" value="P:proteolysis"/>
    <property type="evidence" value="ECO:0007669"/>
    <property type="project" value="UniProtKB-KW"/>
</dbReference>
<dbReference type="AlphaFoldDB" id="X0VA90"/>